<keyword evidence="1" id="KW-1133">Transmembrane helix</keyword>
<feature type="transmembrane region" description="Helical" evidence="1">
    <location>
        <begin position="54"/>
        <end position="78"/>
    </location>
</feature>
<sequence length="139" mass="15554">MPYRPTICVDLIQHGAPSSYHLSHTRCIPCSGDIAIANCQHVSVSTSFVRIDTWILTAFYVGALNTMSIFCGSVRLHLYKCFQRYVLMAKQQLPVQSRLSGDAIGTMYLMGIPSGPMKLLHEKHKQSNAYMMKMPIESA</sequence>
<reference evidence="2 3" key="1">
    <citation type="journal article" date="2016" name="Proc. Natl. Acad. Sci. U.S.A.">
        <title>Lipid metabolic changes in an early divergent fungus govern the establishment of a mutualistic symbiosis with endobacteria.</title>
        <authorList>
            <person name="Lastovetsky O.A."/>
            <person name="Gaspar M.L."/>
            <person name="Mondo S.J."/>
            <person name="LaButti K.M."/>
            <person name="Sandor L."/>
            <person name="Grigoriev I.V."/>
            <person name="Henry S.A."/>
            <person name="Pawlowska T.E."/>
        </authorList>
    </citation>
    <scope>NUCLEOTIDE SEQUENCE [LARGE SCALE GENOMIC DNA]</scope>
    <source>
        <strain evidence="2 3">ATCC 11559</strain>
    </source>
</reference>
<keyword evidence="1" id="KW-0472">Membrane</keyword>
<proteinExistence type="predicted"/>
<dbReference type="EMBL" id="KV921558">
    <property type="protein sequence ID" value="ORE13196.1"/>
    <property type="molecule type" value="Genomic_DNA"/>
</dbReference>
<protein>
    <submittedName>
        <fullName evidence="2">Uncharacterized protein</fullName>
    </submittedName>
</protein>
<organism evidence="2 3">
    <name type="scientific">Rhizopus microsporus</name>
    <dbReference type="NCBI Taxonomy" id="58291"/>
    <lineage>
        <taxon>Eukaryota</taxon>
        <taxon>Fungi</taxon>
        <taxon>Fungi incertae sedis</taxon>
        <taxon>Mucoromycota</taxon>
        <taxon>Mucoromycotina</taxon>
        <taxon>Mucoromycetes</taxon>
        <taxon>Mucorales</taxon>
        <taxon>Mucorineae</taxon>
        <taxon>Rhizopodaceae</taxon>
        <taxon>Rhizopus</taxon>
    </lineage>
</organism>
<evidence type="ECO:0000313" key="3">
    <source>
        <dbReference type="Proteomes" id="UP000242381"/>
    </source>
</evidence>
<evidence type="ECO:0000256" key="1">
    <source>
        <dbReference type="SAM" id="Phobius"/>
    </source>
</evidence>
<dbReference type="AlphaFoldDB" id="A0A1X0RMF9"/>
<dbReference type="Proteomes" id="UP000242381">
    <property type="component" value="Unassembled WGS sequence"/>
</dbReference>
<keyword evidence="1" id="KW-0812">Transmembrane</keyword>
<accession>A0A1X0RMF9</accession>
<name>A0A1X0RMF9_RHIZD</name>
<evidence type="ECO:0000313" key="2">
    <source>
        <dbReference type="EMBL" id="ORE13196.1"/>
    </source>
</evidence>
<gene>
    <name evidence="2" type="ORF">BCV71DRAFT_268533</name>
</gene>